<dbReference type="InterPro" id="IPR048354">
    <property type="entry name" value="TOD1_MUCI70_glycTrfase_dom"/>
</dbReference>
<proteinExistence type="predicted"/>
<reference evidence="4" key="1">
    <citation type="submission" date="2021-01" db="EMBL/GenBank/DDBJ databases">
        <authorList>
            <person name="Corre E."/>
            <person name="Pelletier E."/>
            <person name="Niang G."/>
            <person name="Scheremetjew M."/>
            <person name="Finn R."/>
            <person name="Kale V."/>
            <person name="Holt S."/>
            <person name="Cochrane G."/>
            <person name="Meng A."/>
            <person name="Brown T."/>
            <person name="Cohen L."/>
        </authorList>
    </citation>
    <scope>NUCLEOTIDE SEQUENCE</scope>
</reference>
<sequence>MTSLSMKKANAPVTIRCIFSSLNVIVGALMLNVLHSFLTIAKHTNFQEEVPLEKFNSSAVQRTINTLPVSLLLQENKEPKVVDFQYDSRSVCLSPERDAPWIFDGTCEEQPYLSTFSSTGPSRSCGFCRDDAAYLRELRDKISAKYKERCKDLVVYGAALGGKYEKWMRSKEFLGDHTSKVVKRHGTCFFQFVTGANGTGDLMSADGSQNLIVLDPATMPYKNNRRNTKVLKFNPGLLFPWADRAIWQDAKLQWTKQRYGLPSDYLLHFNRTVQHFGTCSSFMGLPHHRHTVRWAPSVNLMAHCGAIINAAKARPTVSDDLHALRTQCERGVERLNNFTAQESRSEVFDKAPLVDTAFIVYDMRTPDCRQFNGNLGCSWLDEIHCYSDRDQVSFPVVVANSKLRLSPMLHKRGHEFRDRVYINENDVPMLHVSKRSCHWYYRSFSRCIAPEGEDDVAPGDSTNENKGNLPVSPPPEEKEKGYRVAVVVAGTLQRFMIKSTIEHLINRMMKSTNVSAVDYYVSLTTAKAKAYRSNSGYANHIQPDPGLPRSNTHDYINIEEFVRKEFENTFAKIGALQIQESIDIDSEPMLKARREMAMAKYPNEDPDQRFPSFDNRSPEISKRTANANRNLLRMHLAIHHLWARVQKWEAEEGFRYDFVLFLRDDSLWLKNFDIMNIAKKEGDIFVPSCDARDPPLHPCELNDHILISRREAAGLFGNYYFTLFQTDVKGCMDDLPEALRSGGMRGCNSEMLLKWVTEVESLKVTKVSQSEVPFRRGLTKKERKNELTN</sequence>
<keyword evidence="2" id="KW-0812">Transmembrane</keyword>
<keyword evidence="2" id="KW-0472">Membrane</keyword>
<feature type="domain" description="TOD1/MUCI70 glycosyltransferase-like" evidence="3">
    <location>
        <begin position="124"/>
        <end position="400"/>
    </location>
</feature>
<dbReference type="AlphaFoldDB" id="A0A7S0L067"/>
<evidence type="ECO:0000256" key="1">
    <source>
        <dbReference type="SAM" id="MobiDB-lite"/>
    </source>
</evidence>
<feature type="transmembrane region" description="Helical" evidence="2">
    <location>
        <begin position="21"/>
        <end position="41"/>
    </location>
</feature>
<feature type="region of interest" description="Disordered" evidence="1">
    <location>
        <begin position="453"/>
        <end position="478"/>
    </location>
</feature>
<dbReference type="EMBL" id="HBEX01000637">
    <property type="protein sequence ID" value="CAD8595591.1"/>
    <property type="molecule type" value="Transcribed_RNA"/>
</dbReference>
<evidence type="ECO:0000256" key="2">
    <source>
        <dbReference type="SAM" id="Phobius"/>
    </source>
</evidence>
<keyword evidence="2" id="KW-1133">Transmembrane helix</keyword>
<name>A0A7S0L067_9STRA</name>
<evidence type="ECO:0000313" key="4">
    <source>
        <dbReference type="EMBL" id="CAD8595591.1"/>
    </source>
</evidence>
<protein>
    <recommendedName>
        <fullName evidence="3">TOD1/MUCI70 glycosyltransferase-like domain-containing protein</fullName>
    </recommendedName>
</protein>
<organism evidence="4">
    <name type="scientific">Asterionellopsis glacialis</name>
    <dbReference type="NCBI Taxonomy" id="33640"/>
    <lineage>
        <taxon>Eukaryota</taxon>
        <taxon>Sar</taxon>
        <taxon>Stramenopiles</taxon>
        <taxon>Ochrophyta</taxon>
        <taxon>Bacillariophyta</taxon>
        <taxon>Fragilariophyceae</taxon>
        <taxon>Fragilariophycidae</taxon>
        <taxon>Fragilariales</taxon>
        <taxon>Fragilariaceae</taxon>
        <taxon>Asterionellopsis</taxon>
    </lineage>
</organism>
<dbReference type="Pfam" id="PF04765">
    <property type="entry name" value="TOD1_MUCI70"/>
    <property type="match status" value="1"/>
</dbReference>
<accession>A0A7S0L067</accession>
<evidence type="ECO:0000259" key="3">
    <source>
        <dbReference type="Pfam" id="PF04765"/>
    </source>
</evidence>
<gene>
    <name evidence="4" type="ORF">AGLA0713_LOCUS419</name>
</gene>